<gene>
    <name evidence="3" type="ORF">SAMN05443529_112110</name>
</gene>
<reference evidence="4" key="1">
    <citation type="submission" date="2016-10" db="EMBL/GenBank/DDBJ databases">
        <authorList>
            <person name="Varghese N."/>
            <person name="Submissions S."/>
        </authorList>
    </citation>
    <scope>NUCLEOTIDE SEQUENCE [LARGE SCALE GENOMIC DNA]</scope>
    <source>
        <strain evidence="4">DSM 8344</strain>
    </source>
</reference>
<keyword evidence="1" id="KW-1133">Transmembrane helix</keyword>
<dbReference type="PANTHER" id="PTHR43267">
    <property type="entry name" value="TRNA THREONYLCARBAMOYLADENOSINE DEHYDRATASE"/>
    <property type="match status" value="1"/>
</dbReference>
<keyword evidence="1" id="KW-0472">Membrane</keyword>
<dbReference type="Pfam" id="PF00899">
    <property type="entry name" value="ThiF"/>
    <property type="match status" value="1"/>
</dbReference>
<dbReference type="PANTHER" id="PTHR43267:SF1">
    <property type="entry name" value="TRNA THREONYLCARBAMOYLADENOSINE DEHYDRATASE"/>
    <property type="match status" value="1"/>
</dbReference>
<proteinExistence type="predicted"/>
<evidence type="ECO:0000256" key="1">
    <source>
        <dbReference type="SAM" id="Phobius"/>
    </source>
</evidence>
<dbReference type="InterPro" id="IPR035985">
    <property type="entry name" value="Ubiquitin-activating_enz"/>
</dbReference>
<evidence type="ECO:0000313" key="4">
    <source>
        <dbReference type="Proteomes" id="UP000198656"/>
    </source>
</evidence>
<dbReference type="InterPro" id="IPR045886">
    <property type="entry name" value="ThiF/MoeB/HesA"/>
</dbReference>
<protein>
    <submittedName>
        <fullName evidence="3">Molybdopterin or thiamine biosynthesis adenylyltransferase</fullName>
    </submittedName>
</protein>
<keyword evidence="4" id="KW-1185">Reference proteome</keyword>
<dbReference type="PROSITE" id="PS51257">
    <property type="entry name" value="PROKAR_LIPOPROTEIN"/>
    <property type="match status" value="1"/>
</dbReference>
<dbReference type="Gene3D" id="3.40.50.720">
    <property type="entry name" value="NAD(P)-binding Rossmann-like Domain"/>
    <property type="match status" value="1"/>
</dbReference>
<dbReference type="STRING" id="1121419.SAMN05443529_112110"/>
<keyword evidence="3" id="KW-0548">Nucleotidyltransferase</keyword>
<dbReference type="GO" id="GO:0061503">
    <property type="term" value="F:tRNA threonylcarbamoyladenosine dehydratase"/>
    <property type="evidence" value="ECO:0007669"/>
    <property type="project" value="TreeGrafter"/>
</dbReference>
<dbReference type="AlphaFoldDB" id="A0A1G8BSU4"/>
<feature type="transmembrane region" description="Helical" evidence="1">
    <location>
        <begin position="21"/>
        <end position="39"/>
    </location>
</feature>
<dbReference type="Proteomes" id="UP000198656">
    <property type="component" value="Unassembled WGS sequence"/>
</dbReference>
<keyword evidence="3" id="KW-0808">Transferase</keyword>
<dbReference type="RefSeq" id="WP_092333500.1">
    <property type="nucleotide sequence ID" value="NZ_FNCP01000012.1"/>
</dbReference>
<dbReference type="CDD" id="cd00757">
    <property type="entry name" value="ThiF_MoeB_HesA_family"/>
    <property type="match status" value="1"/>
</dbReference>
<dbReference type="GO" id="GO:0008641">
    <property type="term" value="F:ubiquitin-like modifier activating enzyme activity"/>
    <property type="evidence" value="ECO:0007669"/>
    <property type="project" value="InterPro"/>
</dbReference>
<keyword evidence="1" id="KW-0812">Transmembrane</keyword>
<name>A0A1G8BSU4_9FIRM</name>
<accession>A0A1G8BSU4</accession>
<sequence length="232" mass="25848">MLEGRYVRNQETLTDQDQNKLLASSVAIVGCGGLGGYIAEELARIGVRRLVLIDGDRLEVSNLNRQIMATEASIGQWKVEAARDRLQRVNSEVKVEIIKEWFAEERGTDFFSEVDLVFDALDSLATRVVLERVCHQLKLPLVFASIAGWYGQIGVSLPGDFSVLRLYGHGDRGVESKWGNPAFTPAVLASLSVAEGVKLLIGRIPALRRAWLQVDLLTMEFERFELPSFESI</sequence>
<evidence type="ECO:0000259" key="2">
    <source>
        <dbReference type="Pfam" id="PF00899"/>
    </source>
</evidence>
<evidence type="ECO:0000313" key="3">
    <source>
        <dbReference type="EMBL" id="SDH36153.1"/>
    </source>
</evidence>
<dbReference type="OrthoDB" id="9804286at2"/>
<dbReference type="InterPro" id="IPR000594">
    <property type="entry name" value="ThiF_NAD_FAD-bd"/>
</dbReference>
<dbReference type="EMBL" id="FNCP01000012">
    <property type="protein sequence ID" value="SDH36153.1"/>
    <property type="molecule type" value="Genomic_DNA"/>
</dbReference>
<dbReference type="SUPFAM" id="SSF69572">
    <property type="entry name" value="Activating enzymes of the ubiquitin-like proteins"/>
    <property type="match status" value="1"/>
</dbReference>
<organism evidence="3 4">
    <name type="scientific">Desulfosporosinus hippei DSM 8344</name>
    <dbReference type="NCBI Taxonomy" id="1121419"/>
    <lineage>
        <taxon>Bacteria</taxon>
        <taxon>Bacillati</taxon>
        <taxon>Bacillota</taxon>
        <taxon>Clostridia</taxon>
        <taxon>Eubacteriales</taxon>
        <taxon>Desulfitobacteriaceae</taxon>
        <taxon>Desulfosporosinus</taxon>
    </lineage>
</organism>
<dbReference type="GO" id="GO:0016779">
    <property type="term" value="F:nucleotidyltransferase activity"/>
    <property type="evidence" value="ECO:0007669"/>
    <property type="project" value="UniProtKB-KW"/>
</dbReference>
<dbReference type="GO" id="GO:0061504">
    <property type="term" value="P:cyclic threonylcarbamoyladenosine biosynthetic process"/>
    <property type="evidence" value="ECO:0007669"/>
    <property type="project" value="TreeGrafter"/>
</dbReference>
<feature type="domain" description="THIF-type NAD/FAD binding fold" evidence="2">
    <location>
        <begin position="12"/>
        <end position="227"/>
    </location>
</feature>